<dbReference type="FunFam" id="1.25.50.20:FF:000001">
    <property type="entry name" value="Aminopeptidase"/>
    <property type="match status" value="1"/>
</dbReference>
<dbReference type="InterPro" id="IPR050344">
    <property type="entry name" value="Peptidase_M1_aminopeptidases"/>
</dbReference>
<keyword evidence="16" id="KW-1015">Disulfide bond</keyword>
<evidence type="ECO:0000256" key="7">
    <source>
        <dbReference type="ARBA" id="ARBA00022475"/>
    </source>
</evidence>
<comment type="catalytic activity">
    <reaction evidence="1">
        <text>Release of an N-terminal amino acid, Xaa-|-Yaa- from a peptide, amide or arylamide. Xaa is preferably Ala, but may be most amino acids including Pro (slow action). When a terminal hydrophobic residue is followed by a prolyl residue, the two may be released as an intact Xaa-Pro dipeptide.</text>
        <dbReference type="EC" id="3.4.11.2"/>
    </reaction>
</comment>
<comment type="subcellular location">
    <subcellularLocation>
        <location evidence="3">Cell membrane</location>
        <topology evidence="3">Lipid-anchor</topology>
        <topology evidence="3">GPI-anchor</topology>
    </subcellularLocation>
</comment>
<evidence type="ECO:0000256" key="9">
    <source>
        <dbReference type="ARBA" id="ARBA00022670"/>
    </source>
</evidence>
<dbReference type="Proteomes" id="UP001162162">
    <property type="component" value="Unassembled WGS sequence"/>
</dbReference>
<evidence type="ECO:0000256" key="14">
    <source>
        <dbReference type="ARBA" id="ARBA00023049"/>
    </source>
</evidence>
<evidence type="ECO:0000256" key="12">
    <source>
        <dbReference type="ARBA" id="ARBA00022801"/>
    </source>
</evidence>
<feature type="domain" description="ERAP1-like C-terminal" evidence="20">
    <location>
        <begin position="265"/>
        <end position="576"/>
    </location>
</feature>
<dbReference type="InterPro" id="IPR014782">
    <property type="entry name" value="Peptidase_M1_dom"/>
</dbReference>
<keyword evidence="22" id="KW-1185">Reference proteome</keyword>
<dbReference type="Gene3D" id="1.25.50.20">
    <property type="match status" value="1"/>
</dbReference>
<dbReference type="GO" id="GO:0008270">
    <property type="term" value="F:zinc ion binding"/>
    <property type="evidence" value="ECO:0007669"/>
    <property type="project" value="InterPro"/>
</dbReference>
<keyword evidence="11" id="KW-0732">Signal</keyword>
<dbReference type="EC" id="3.4.11.2" evidence="5"/>
<dbReference type="Gene3D" id="2.60.40.1910">
    <property type="match status" value="1"/>
</dbReference>
<evidence type="ECO:0000256" key="11">
    <source>
        <dbReference type="ARBA" id="ARBA00022729"/>
    </source>
</evidence>
<evidence type="ECO:0000256" key="5">
    <source>
        <dbReference type="ARBA" id="ARBA00012564"/>
    </source>
</evidence>
<dbReference type="PANTHER" id="PTHR11533:SF301">
    <property type="entry name" value="AMINOPEPTIDASE"/>
    <property type="match status" value="1"/>
</dbReference>
<evidence type="ECO:0000256" key="3">
    <source>
        <dbReference type="ARBA" id="ARBA00004609"/>
    </source>
</evidence>
<dbReference type="GO" id="GO:0098552">
    <property type="term" value="C:side of membrane"/>
    <property type="evidence" value="ECO:0007669"/>
    <property type="project" value="UniProtKB-KW"/>
</dbReference>
<dbReference type="Pfam" id="PF01433">
    <property type="entry name" value="Peptidase_M1"/>
    <property type="match status" value="1"/>
</dbReference>
<evidence type="ECO:0000256" key="16">
    <source>
        <dbReference type="ARBA" id="ARBA00023157"/>
    </source>
</evidence>
<dbReference type="InterPro" id="IPR001930">
    <property type="entry name" value="Peptidase_M1"/>
</dbReference>
<evidence type="ECO:0000256" key="10">
    <source>
        <dbReference type="ARBA" id="ARBA00022723"/>
    </source>
</evidence>
<evidence type="ECO:0000256" key="13">
    <source>
        <dbReference type="ARBA" id="ARBA00022833"/>
    </source>
</evidence>
<dbReference type="InterPro" id="IPR027268">
    <property type="entry name" value="Peptidase_M4/M1_CTD_sf"/>
</dbReference>
<dbReference type="GO" id="GO:0005886">
    <property type="term" value="C:plasma membrane"/>
    <property type="evidence" value="ECO:0007669"/>
    <property type="project" value="UniProtKB-SubCell"/>
</dbReference>
<evidence type="ECO:0000256" key="15">
    <source>
        <dbReference type="ARBA" id="ARBA00023136"/>
    </source>
</evidence>
<evidence type="ECO:0000259" key="20">
    <source>
        <dbReference type="Pfam" id="PF11838"/>
    </source>
</evidence>
<keyword evidence="18" id="KW-0449">Lipoprotein</keyword>
<dbReference type="GO" id="GO:0042277">
    <property type="term" value="F:peptide binding"/>
    <property type="evidence" value="ECO:0007669"/>
    <property type="project" value="TreeGrafter"/>
</dbReference>
<evidence type="ECO:0000313" key="22">
    <source>
        <dbReference type="Proteomes" id="UP001162162"/>
    </source>
</evidence>
<dbReference type="AlphaFoldDB" id="A0AAV8Z9A1"/>
<dbReference type="GO" id="GO:0043171">
    <property type="term" value="P:peptide catabolic process"/>
    <property type="evidence" value="ECO:0007669"/>
    <property type="project" value="TreeGrafter"/>
</dbReference>
<dbReference type="GO" id="GO:0006508">
    <property type="term" value="P:proteolysis"/>
    <property type="evidence" value="ECO:0007669"/>
    <property type="project" value="UniProtKB-KW"/>
</dbReference>
<dbReference type="GO" id="GO:0070006">
    <property type="term" value="F:metalloaminopeptidase activity"/>
    <property type="evidence" value="ECO:0007669"/>
    <property type="project" value="TreeGrafter"/>
</dbReference>
<dbReference type="InterPro" id="IPR024571">
    <property type="entry name" value="ERAP1-like_C_dom"/>
</dbReference>
<keyword evidence="14" id="KW-0482">Metalloprotease</keyword>
<keyword evidence="13" id="KW-0862">Zinc</keyword>
<dbReference type="PRINTS" id="PR00756">
    <property type="entry name" value="ALADIPTASE"/>
</dbReference>
<evidence type="ECO:0000256" key="2">
    <source>
        <dbReference type="ARBA" id="ARBA00001947"/>
    </source>
</evidence>
<dbReference type="FunFam" id="2.60.40.1910:FF:000008">
    <property type="entry name" value="Aminopeptidase"/>
    <property type="match status" value="1"/>
</dbReference>
<organism evidence="21 22">
    <name type="scientific">Aromia moschata</name>
    <dbReference type="NCBI Taxonomy" id="1265417"/>
    <lineage>
        <taxon>Eukaryota</taxon>
        <taxon>Metazoa</taxon>
        <taxon>Ecdysozoa</taxon>
        <taxon>Arthropoda</taxon>
        <taxon>Hexapoda</taxon>
        <taxon>Insecta</taxon>
        <taxon>Pterygota</taxon>
        <taxon>Neoptera</taxon>
        <taxon>Endopterygota</taxon>
        <taxon>Coleoptera</taxon>
        <taxon>Polyphaga</taxon>
        <taxon>Cucujiformia</taxon>
        <taxon>Chrysomeloidea</taxon>
        <taxon>Cerambycidae</taxon>
        <taxon>Cerambycinae</taxon>
        <taxon>Callichromatini</taxon>
        <taxon>Aromia</taxon>
    </lineage>
</organism>
<evidence type="ECO:0000256" key="6">
    <source>
        <dbReference type="ARBA" id="ARBA00015611"/>
    </source>
</evidence>
<evidence type="ECO:0000256" key="4">
    <source>
        <dbReference type="ARBA" id="ARBA00010136"/>
    </source>
</evidence>
<keyword evidence="8" id="KW-0336">GPI-anchor</keyword>
<reference evidence="21" key="1">
    <citation type="journal article" date="2023" name="Insect Mol. Biol.">
        <title>Genome sequencing provides insights into the evolution of gene families encoding plant cell wall-degrading enzymes in longhorned beetles.</title>
        <authorList>
            <person name="Shin N.R."/>
            <person name="Okamura Y."/>
            <person name="Kirsch R."/>
            <person name="Pauchet Y."/>
        </authorList>
    </citation>
    <scope>NUCLEOTIDE SEQUENCE</scope>
    <source>
        <strain evidence="21">AMC_N1</strain>
    </source>
</reference>
<evidence type="ECO:0000259" key="19">
    <source>
        <dbReference type="Pfam" id="PF01433"/>
    </source>
</evidence>
<name>A0AAV8Z9A1_9CUCU</name>
<keyword evidence="15" id="KW-0472">Membrane</keyword>
<dbReference type="PANTHER" id="PTHR11533">
    <property type="entry name" value="PROTEASE M1 ZINC METALLOPROTEASE"/>
    <property type="match status" value="1"/>
</dbReference>
<keyword evidence="10" id="KW-0479">Metal-binding</keyword>
<keyword evidence="7" id="KW-1003">Cell membrane</keyword>
<comment type="similarity">
    <text evidence="4">Belongs to the peptidase M1 family.</text>
</comment>
<keyword evidence="17" id="KW-0325">Glycoprotein</keyword>
<dbReference type="SUPFAM" id="SSF55486">
    <property type="entry name" value="Metalloproteases ('zincins'), catalytic domain"/>
    <property type="match status" value="1"/>
</dbReference>
<dbReference type="Gene3D" id="1.10.390.10">
    <property type="entry name" value="Neutral Protease Domain 2"/>
    <property type="match status" value="1"/>
</dbReference>
<dbReference type="EMBL" id="JAPWTK010000008">
    <property type="protein sequence ID" value="KAJ8960568.1"/>
    <property type="molecule type" value="Genomic_DNA"/>
</dbReference>
<feature type="domain" description="Peptidase M1 membrane alanine aminopeptidase" evidence="19">
    <location>
        <begin position="9"/>
        <end position="189"/>
    </location>
</feature>
<dbReference type="GO" id="GO:0005737">
    <property type="term" value="C:cytoplasm"/>
    <property type="evidence" value="ECO:0007669"/>
    <property type="project" value="TreeGrafter"/>
</dbReference>
<comment type="cofactor">
    <cofactor evidence="2">
        <name>Zn(2+)</name>
        <dbReference type="ChEBI" id="CHEBI:29105"/>
    </cofactor>
</comment>
<protein>
    <recommendedName>
        <fullName evidence="6">Aminopeptidase N</fullName>
        <ecNumber evidence="5">3.4.11.2</ecNumber>
    </recommendedName>
</protein>
<keyword evidence="9" id="KW-0645">Protease</keyword>
<evidence type="ECO:0000256" key="17">
    <source>
        <dbReference type="ARBA" id="ARBA00023180"/>
    </source>
</evidence>
<sequence>MDQIAVPDFAETYLLWNNEDSSTRYKRGIATVISHEFTHSWFGNLVTLEWWDYLFLNEGFARYYQYFATAKAEQLSDWELDKQFIVDQVQTVLVTDGSSSSAALTSKASSPTQISNKFSTISYSKGASIFRMMEHFLGTDNYHNGIRAYLTNHAWGNTNPSDLWSSIAEFALAELLPTNVTLAEVMENWVDQGGYPVITATASDNDVILSQERFVYSGTSDTEWYVPISYTLSSEENKFEDTSARVWLIPGETATLSGVLEDNDWIIVNNQESGYYRVNYDTVLWQRIEEVLLSDHTVIDVLNRAQIVDDLLNLARAGILTYSKAIEVGRYLVNETEYYPWYSAITAYNYLLRRVGEESTLGVEISALMLRLMQAVYESVSFTDLDADQHIYTLKLVLILTSACKLGHEDCVSNAKSLFEQYKNGTSIDRDLRTIVYCNGLRYSDDSTTDWEFLWEKLQSISLATEELTLIAGLGCTKNTTLLKYYLEQSLNTSSRIRLQDFASVWSAVYTSSTEGVDAAFEYFTENYESIYNYYSSSASLLSTIVGRFTTEEQLAKLEEFIASDGLSSSVKSTAESALASAKVNLAWVANIEEDLLGYFEVGEDSPSSTTEETGSSVKSAATLALILSVVFFDRLLL</sequence>
<evidence type="ECO:0000256" key="8">
    <source>
        <dbReference type="ARBA" id="ARBA00022622"/>
    </source>
</evidence>
<evidence type="ECO:0000256" key="1">
    <source>
        <dbReference type="ARBA" id="ARBA00000098"/>
    </source>
</evidence>
<proteinExistence type="inferred from homology"/>
<comment type="caution">
    <text evidence="21">The sequence shown here is derived from an EMBL/GenBank/DDBJ whole genome shotgun (WGS) entry which is preliminary data.</text>
</comment>
<dbReference type="GO" id="GO:0016285">
    <property type="term" value="F:alanyl aminopeptidase activity"/>
    <property type="evidence" value="ECO:0007669"/>
    <property type="project" value="UniProtKB-EC"/>
</dbReference>
<dbReference type="Pfam" id="PF11838">
    <property type="entry name" value="ERAP1_C"/>
    <property type="match status" value="1"/>
</dbReference>
<dbReference type="GO" id="GO:0005615">
    <property type="term" value="C:extracellular space"/>
    <property type="evidence" value="ECO:0007669"/>
    <property type="project" value="TreeGrafter"/>
</dbReference>
<accession>A0AAV8Z9A1</accession>
<evidence type="ECO:0000256" key="18">
    <source>
        <dbReference type="ARBA" id="ARBA00023288"/>
    </source>
</evidence>
<gene>
    <name evidence="21" type="ORF">NQ318_013857</name>
</gene>
<keyword evidence="12" id="KW-0378">Hydrolase</keyword>
<evidence type="ECO:0000313" key="21">
    <source>
        <dbReference type="EMBL" id="KAJ8960568.1"/>
    </source>
</evidence>